<dbReference type="Pfam" id="PF00118">
    <property type="entry name" value="Cpn60_TCP1"/>
    <property type="match status" value="1"/>
</dbReference>
<dbReference type="InterPro" id="IPR002423">
    <property type="entry name" value="Cpn60/GroEL/TCP-1"/>
</dbReference>
<protein>
    <recommendedName>
        <fullName evidence="4">Bardet-Biedl syndrome 12 protein</fullName>
    </recommendedName>
</protein>
<dbReference type="GO" id="GO:0045494">
    <property type="term" value="P:photoreceptor cell maintenance"/>
    <property type="evidence" value="ECO:0007669"/>
    <property type="project" value="TreeGrafter"/>
</dbReference>
<dbReference type="Proteomes" id="UP001488838">
    <property type="component" value="Unassembled WGS sequence"/>
</dbReference>
<accession>A0AAW0HXV7</accession>
<sequence length="763" mass="83832">MVTLRTLEQPSHGLPASEPLEGRGGVKPEVLRGARRRGRGWCSPRGVLAGSPGTEGNSILTLTCLWRHQCRAPQDDSRVVVVQCREQLPEIITRGDGLQHHKQKKALKATKFITDAECHESVLINSTVRLLEGLDLTCAVGQLLNEAVQAQNGAYRIGTSTLLFLVGAWSRAVEECLHLGVPTTVIVSVMSEGLNSCIEAVVSLQVPICNVFDHMDNSSIVYKLETVDVNLRPSGPGLLQEKRDFKDATSQLLSSYSLSGRHAASLKFFKTQAKVETEENIPQTLRNSLHADSFCRKSALTHSRHFNRADNSHGISRPDGFLEQCGSTPKASRCNDLVELAVGLSHGDHSSMALAEAAVRLQWQSVYLQQDNCKAPFMFDASRLLTCCLPGLPETFSCVCLGYVTVVPMSSLTLIKELQDQPFRVILIEGDLTESYRHLGFNKSVNIKTKLDSGKLPEDSAEELWAKSVLQVLTQFNVSLVLVQGNVSEHLTEKCLHSKRLVIGSVNGSVLQAFAEATRATPVAYVTQVNEDCVGSEVSVTSWTSPHDVNRSNRMAILLKTERINLITAVLTSPVSAQMEAKEDRFWSCVYRLSHALKEEKVFLGGGAVEFLCLSHLQILAEQPLNKENNACSGWLPDSSSWMASSLSVYRPTVLKCMASGWHEYLSAVMCNTATRPSAVEASTCIQHHVQKATNSGSPSSYILSKYSKLSSELFHSGISDNLELVPRVYDTVTPKTEAWHRALNLVLLVLQTDNKKTETRGI</sequence>
<dbReference type="InterPro" id="IPR027409">
    <property type="entry name" value="GroEL-like_apical_dom_sf"/>
</dbReference>
<dbReference type="PANTHER" id="PTHR46883:SF1">
    <property type="entry name" value="BARDET-BIEDL SYNDROME 12 PROTEIN"/>
    <property type="match status" value="1"/>
</dbReference>
<reference evidence="2 3" key="1">
    <citation type="journal article" date="2023" name="bioRxiv">
        <title>Conserved and derived expression patterns and positive selection on dental genes reveal complex evolutionary context of ever-growing rodent molars.</title>
        <authorList>
            <person name="Calamari Z.T."/>
            <person name="Song A."/>
            <person name="Cohen E."/>
            <person name="Akter M."/>
            <person name="Roy R.D."/>
            <person name="Hallikas O."/>
            <person name="Christensen M.M."/>
            <person name="Li P."/>
            <person name="Marangoni P."/>
            <person name="Jernvall J."/>
            <person name="Klein O.D."/>
        </authorList>
    </citation>
    <scope>NUCLEOTIDE SEQUENCE [LARGE SCALE GENOMIC DNA]</scope>
    <source>
        <strain evidence="2">V071</strain>
    </source>
</reference>
<proteinExistence type="predicted"/>
<evidence type="ECO:0000313" key="3">
    <source>
        <dbReference type="Proteomes" id="UP001488838"/>
    </source>
</evidence>
<dbReference type="Gene3D" id="1.10.560.10">
    <property type="entry name" value="GroEL-like equatorial domain"/>
    <property type="match status" value="1"/>
</dbReference>
<dbReference type="InterPro" id="IPR027410">
    <property type="entry name" value="TCP-1-like_intermed_sf"/>
</dbReference>
<dbReference type="Gene3D" id="3.30.260.10">
    <property type="entry name" value="TCP-1-like chaperonin intermediate domain"/>
    <property type="match status" value="1"/>
</dbReference>
<organism evidence="2 3">
    <name type="scientific">Myodes glareolus</name>
    <name type="common">Bank vole</name>
    <name type="synonym">Clethrionomys glareolus</name>
    <dbReference type="NCBI Taxonomy" id="447135"/>
    <lineage>
        <taxon>Eukaryota</taxon>
        <taxon>Metazoa</taxon>
        <taxon>Chordata</taxon>
        <taxon>Craniata</taxon>
        <taxon>Vertebrata</taxon>
        <taxon>Euteleostomi</taxon>
        <taxon>Mammalia</taxon>
        <taxon>Eutheria</taxon>
        <taxon>Euarchontoglires</taxon>
        <taxon>Glires</taxon>
        <taxon>Rodentia</taxon>
        <taxon>Myomorpha</taxon>
        <taxon>Muroidea</taxon>
        <taxon>Cricetidae</taxon>
        <taxon>Arvicolinae</taxon>
        <taxon>Myodes</taxon>
    </lineage>
</organism>
<dbReference type="SUPFAM" id="SSF48592">
    <property type="entry name" value="GroEL equatorial domain-like"/>
    <property type="match status" value="1"/>
</dbReference>
<dbReference type="Gene3D" id="3.50.7.10">
    <property type="entry name" value="GroEL"/>
    <property type="match status" value="1"/>
</dbReference>
<evidence type="ECO:0008006" key="4">
    <source>
        <dbReference type="Google" id="ProtNLM"/>
    </source>
</evidence>
<evidence type="ECO:0000256" key="1">
    <source>
        <dbReference type="SAM" id="MobiDB-lite"/>
    </source>
</evidence>
<name>A0AAW0HXV7_MYOGA</name>
<gene>
    <name evidence="2" type="ORF">U0070_015037</name>
</gene>
<keyword evidence="3" id="KW-1185">Reference proteome</keyword>
<comment type="caution">
    <text evidence="2">The sequence shown here is derived from an EMBL/GenBank/DDBJ whole genome shotgun (WGS) entry which is preliminary data.</text>
</comment>
<feature type="non-terminal residue" evidence="2">
    <location>
        <position position="763"/>
    </location>
</feature>
<dbReference type="InterPro" id="IPR042984">
    <property type="entry name" value="BBS12"/>
</dbReference>
<dbReference type="AlphaFoldDB" id="A0AAW0HXV7"/>
<feature type="region of interest" description="Disordered" evidence="1">
    <location>
        <begin position="1"/>
        <end position="26"/>
    </location>
</feature>
<dbReference type="GO" id="GO:0051131">
    <property type="term" value="P:chaperone-mediated protein complex assembly"/>
    <property type="evidence" value="ECO:0007669"/>
    <property type="project" value="InterPro"/>
</dbReference>
<dbReference type="PANTHER" id="PTHR46883">
    <property type="entry name" value="BARDET-BIEDL SYNDROME 12 PROTEIN"/>
    <property type="match status" value="1"/>
</dbReference>
<dbReference type="SUPFAM" id="SSF52029">
    <property type="entry name" value="GroEL apical domain-like"/>
    <property type="match status" value="1"/>
</dbReference>
<dbReference type="EMBL" id="JBBHLL010000284">
    <property type="protein sequence ID" value="KAK7806991.1"/>
    <property type="molecule type" value="Genomic_DNA"/>
</dbReference>
<dbReference type="InterPro" id="IPR027413">
    <property type="entry name" value="GROEL-like_equatorial_sf"/>
</dbReference>
<dbReference type="GO" id="GO:0005524">
    <property type="term" value="F:ATP binding"/>
    <property type="evidence" value="ECO:0007669"/>
    <property type="project" value="InterPro"/>
</dbReference>
<evidence type="ECO:0000313" key="2">
    <source>
        <dbReference type="EMBL" id="KAK7806991.1"/>
    </source>
</evidence>